<sequence>MVCAYHVGRVERRQTPRGRKKVWTTRQRPGLRSAGLQRGEGQSAITLNGSAARVSAAATEMTPATCAANQTFDAELGRCCTVCAKGFGVSLPCTETNDTECDRCREVNGHRTFSASDSYRDVCETCSICPENAWEVHQCNDTHNTKCQCHSNYYGNVRSTDSSGVQQHFGCRKCTVCSSGTYVELGCSLSEDAVCKLCPADTFSRGDNWVKCQPCRTCPSGAKLLQSCTKTTDTVCSDSAGWPQDADQGRFFDNGSNLIPLYCSVLGAVFIGLVIYVIVKRWRVCRPSKAPVKSTTAVPLLAPTSSSSLPYDMPLDICVVKQHLSPSKHKSRQSAGIQCDQNGYRRKLSDACLRTIAAKCMTTRKPSEGPPLWKALAKELGYSNNLAAFKQQAAQTSKSVALVMLDRWNTDSCDLHSLIAALNRLKRPDLTELVCKDAEKTGAAYNL</sequence>
<name>A0A914UT62_9BILA</name>
<dbReference type="InterPro" id="IPR011029">
    <property type="entry name" value="DEATH-like_dom_sf"/>
</dbReference>
<feature type="transmembrane region" description="Helical" evidence="12">
    <location>
        <begin position="259"/>
        <end position="279"/>
    </location>
</feature>
<keyword evidence="5" id="KW-0732">Signal</keyword>
<dbReference type="Gene3D" id="2.10.50.10">
    <property type="entry name" value="Tumor Necrosis Factor Receptor, subunit A, domain 2"/>
    <property type="match status" value="4"/>
</dbReference>
<keyword evidence="6" id="KW-0677">Repeat</keyword>
<dbReference type="GO" id="GO:0006915">
    <property type="term" value="P:apoptotic process"/>
    <property type="evidence" value="ECO:0007669"/>
    <property type="project" value="UniProtKB-KW"/>
</dbReference>
<evidence type="ECO:0000256" key="8">
    <source>
        <dbReference type="ARBA" id="ARBA00023136"/>
    </source>
</evidence>
<feature type="repeat" description="TNFR-Cys" evidence="11">
    <location>
        <begin position="65"/>
        <end position="101"/>
    </location>
</feature>
<dbReference type="Pfam" id="PF00020">
    <property type="entry name" value="TNFR_c6"/>
    <property type="match status" value="4"/>
</dbReference>
<dbReference type="Pfam" id="PF18422">
    <property type="entry name" value="TNFR_16_TM"/>
    <property type="match status" value="1"/>
</dbReference>
<feature type="disulfide bond" evidence="11">
    <location>
        <begin position="129"/>
        <end position="147"/>
    </location>
</feature>
<dbReference type="Pfam" id="PF00531">
    <property type="entry name" value="Death"/>
    <property type="match status" value="1"/>
</dbReference>
<dbReference type="PROSITE" id="PS00652">
    <property type="entry name" value="TNFR_NGFR_1"/>
    <property type="match status" value="2"/>
</dbReference>
<keyword evidence="8 12" id="KW-0472">Membrane</keyword>
<feature type="repeat" description="TNFR-Cys" evidence="11">
    <location>
        <begin position="148"/>
        <end position="195"/>
    </location>
</feature>
<keyword evidence="9 11" id="KW-1015">Disulfide bond</keyword>
<keyword evidence="4" id="KW-0053">Apoptosis</keyword>
<keyword evidence="10" id="KW-0325">Glycoprotein</keyword>
<feature type="disulfide bond" evidence="11">
    <location>
        <begin position="126"/>
        <end position="139"/>
    </location>
</feature>
<dbReference type="WBParaSite" id="PSAMB.scaffold1217size34190.g11678.t1">
    <property type="protein sequence ID" value="PSAMB.scaffold1217size34190.g11678.t1"/>
    <property type="gene ID" value="PSAMB.scaffold1217size34190.g11678"/>
</dbReference>
<evidence type="ECO:0000256" key="12">
    <source>
        <dbReference type="SAM" id="Phobius"/>
    </source>
</evidence>
<evidence type="ECO:0000256" key="9">
    <source>
        <dbReference type="ARBA" id="ARBA00023157"/>
    </source>
</evidence>
<evidence type="ECO:0000256" key="2">
    <source>
        <dbReference type="ARBA" id="ARBA00022475"/>
    </source>
</evidence>
<evidence type="ECO:0000256" key="1">
    <source>
        <dbReference type="ARBA" id="ARBA00004162"/>
    </source>
</evidence>
<comment type="caution">
    <text evidence="11">Lacks conserved residue(s) required for the propagation of feature annotation.</text>
</comment>
<evidence type="ECO:0000256" key="6">
    <source>
        <dbReference type="ARBA" id="ARBA00022737"/>
    </source>
</evidence>
<dbReference type="PROSITE" id="PS50017">
    <property type="entry name" value="DEATH_DOMAIN"/>
    <property type="match status" value="1"/>
</dbReference>
<dbReference type="SUPFAM" id="SSF57586">
    <property type="entry name" value="TNF receptor-like"/>
    <property type="match status" value="4"/>
</dbReference>
<reference evidence="16" key="1">
    <citation type="submission" date="2022-11" db="UniProtKB">
        <authorList>
            <consortium name="WormBaseParasite"/>
        </authorList>
    </citation>
    <scope>IDENTIFICATION</scope>
</reference>
<organism evidence="15 16">
    <name type="scientific">Plectus sambesii</name>
    <dbReference type="NCBI Taxonomy" id="2011161"/>
    <lineage>
        <taxon>Eukaryota</taxon>
        <taxon>Metazoa</taxon>
        <taxon>Ecdysozoa</taxon>
        <taxon>Nematoda</taxon>
        <taxon>Chromadorea</taxon>
        <taxon>Plectida</taxon>
        <taxon>Plectina</taxon>
        <taxon>Plectoidea</taxon>
        <taxon>Plectidae</taxon>
        <taxon>Plectus</taxon>
    </lineage>
</organism>
<evidence type="ECO:0000256" key="7">
    <source>
        <dbReference type="ARBA" id="ARBA00022989"/>
    </source>
</evidence>
<feature type="disulfide bond" evidence="11">
    <location>
        <begin position="215"/>
        <end position="228"/>
    </location>
</feature>
<feature type="domain" description="TNFR-Cys" evidence="14">
    <location>
        <begin position="148"/>
        <end position="195"/>
    </location>
</feature>
<evidence type="ECO:0000256" key="4">
    <source>
        <dbReference type="ARBA" id="ARBA00022703"/>
    </source>
</evidence>
<evidence type="ECO:0000256" key="11">
    <source>
        <dbReference type="PROSITE-ProRule" id="PRU00206"/>
    </source>
</evidence>
<dbReference type="SUPFAM" id="SSF47986">
    <property type="entry name" value="DEATH domain"/>
    <property type="match status" value="1"/>
</dbReference>
<feature type="domain" description="TNFR-Cys" evidence="14">
    <location>
        <begin position="103"/>
        <end position="147"/>
    </location>
</feature>
<feature type="disulfide bond" evidence="11">
    <location>
        <begin position="83"/>
        <end position="101"/>
    </location>
</feature>
<feature type="disulfide bond" evidence="11">
    <location>
        <begin position="80"/>
        <end position="93"/>
    </location>
</feature>
<dbReference type="AlphaFoldDB" id="A0A914UT62"/>
<protein>
    <submittedName>
        <fullName evidence="16">Tumor necrosis factor receptor superfamily member 16</fullName>
    </submittedName>
</protein>
<dbReference type="GO" id="GO:0005886">
    <property type="term" value="C:plasma membrane"/>
    <property type="evidence" value="ECO:0007669"/>
    <property type="project" value="UniProtKB-SubCell"/>
</dbReference>
<feature type="disulfide bond" evidence="11">
    <location>
        <begin position="218"/>
        <end position="236"/>
    </location>
</feature>
<feature type="domain" description="Death" evidence="13">
    <location>
        <begin position="373"/>
        <end position="438"/>
    </location>
</feature>
<dbReference type="Gene3D" id="1.10.533.10">
    <property type="entry name" value="Death Domain, Fas"/>
    <property type="match status" value="1"/>
</dbReference>
<dbReference type="InterPro" id="IPR052302">
    <property type="entry name" value="Neurotrophin_rcpt-DD"/>
</dbReference>
<dbReference type="SMART" id="SM00208">
    <property type="entry name" value="TNFR"/>
    <property type="match status" value="4"/>
</dbReference>
<keyword evidence="3 12" id="KW-0812">Transmembrane</keyword>
<dbReference type="GO" id="GO:0015026">
    <property type="term" value="F:coreceptor activity"/>
    <property type="evidence" value="ECO:0007669"/>
    <property type="project" value="TreeGrafter"/>
</dbReference>
<feature type="domain" description="TNFR-Cys" evidence="14">
    <location>
        <begin position="197"/>
        <end position="236"/>
    </location>
</feature>
<dbReference type="PROSITE" id="PS50050">
    <property type="entry name" value="TNFR_NGFR_2"/>
    <property type="match status" value="4"/>
</dbReference>
<dbReference type="Proteomes" id="UP000887566">
    <property type="component" value="Unplaced"/>
</dbReference>
<dbReference type="GO" id="GO:0005035">
    <property type="term" value="F:death receptor activity"/>
    <property type="evidence" value="ECO:0007669"/>
    <property type="project" value="TreeGrafter"/>
</dbReference>
<accession>A0A914UT62</accession>
<dbReference type="InterPro" id="IPR001368">
    <property type="entry name" value="TNFR/NGFR_Cys_rich_reg"/>
</dbReference>
<evidence type="ECO:0000256" key="5">
    <source>
        <dbReference type="ARBA" id="ARBA00022729"/>
    </source>
</evidence>
<evidence type="ECO:0000259" key="14">
    <source>
        <dbReference type="PROSITE" id="PS50050"/>
    </source>
</evidence>
<dbReference type="InterPro" id="IPR041448">
    <property type="entry name" value="TNFR16_TM"/>
</dbReference>
<feature type="disulfide bond" evidence="11">
    <location>
        <begin position="177"/>
        <end position="195"/>
    </location>
</feature>
<dbReference type="InterPro" id="IPR000488">
    <property type="entry name" value="Death_dom"/>
</dbReference>
<dbReference type="PANTHER" id="PTHR46605:SF1">
    <property type="entry name" value="DEATH DOMAIN-CONTAINING MEMBRANE PROTEIN NRADD"/>
    <property type="match status" value="1"/>
</dbReference>
<evidence type="ECO:0000313" key="15">
    <source>
        <dbReference type="Proteomes" id="UP000887566"/>
    </source>
</evidence>
<evidence type="ECO:0000256" key="3">
    <source>
        <dbReference type="ARBA" id="ARBA00022692"/>
    </source>
</evidence>
<evidence type="ECO:0000256" key="10">
    <source>
        <dbReference type="ARBA" id="ARBA00023180"/>
    </source>
</evidence>
<feature type="disulfide bond" evidence="11">
    <location>
        <begin position="174"/>
        <end position="187"/>
    </location>
</feature>
<keyword evidence="2" id="KW-1003">Cell membrane</keyword>
<feature type="repeat" description="TNFR-Cys" evidence="11">
    <location>
        <begin position="103"/>
        <end position="147"/>
    </location>
</feature>
<dbReference type="PANTHER" id="PTHR46605">
    <property type="entry name" value="TUMOR NECROSIS FACTOR RECEPTOR"/>
    <property type="match status" value="1"/>
</dbReference>
<keyword evidence="15" id="KW-1185">Reference proteome</keyword>
<keyword evidence="7 12" id="KW-1133">Transmembrane helix</keyword>
<evidence type="ECO:0000259" key="13">
    <source>
        <dbReference type="PROSITE" id="PS50017"/>
    </source>
</evidence>
<dbReference type="GO" id="GO:0007266">
    <property type="term" value="P:Rho protein signal transduction"/>
    <property type="evidence" value="ECO:0007669"/>
    <property type="project" value="TreeGrafter"/>
</dbReference>
<dbReference type="GO" id="GO:0048406">
    <property type="term" value="F:nerve growth factor binding"/>
    <property type="evidence" value="ECO:0007669"/>
    <property type="project" value="TreeGrafter"/>
</dbReference>
<comment type="subcellular location">
    <subcellularLocation>
        <location evidence="1">Cell membrane</location>
        <topology evidence="1">Single-pass membrane protein</topology>
    </subcellularLocation>
</comment>
<evidence type="ECO:0000313" key="16">
    <source>
        <dbReference type="WBParaSite" id="PSAMB.scaffold1217size34190.g11678.t1"/>
    </source>
</evidence>
<feature type="domain" description="TNFR-Cys" evidence="14">
    <location>
        <begin position="65"/>
        <end position="101"/>
    </location>
</feature>
<dbReference type="Gene3D" id="6.10.250.1780">
    <property type="match status" value="1"/>
</dbReference>
<proteinExistence type="predicted"/>
<feature type="repeat" description="TNFR-Cys" evidence="11">
    <location>
        <begin position="197"/>
        <end position="236"/>
    </location>
</feature>
<dbReference type="CDD" id="cd01670">
    <property type="entry name" value="Death"/>
    <property type="match status" value="1"/>
</dbReference>
<dbReference type="GO" id="GO:0009986">
    <property type="term" value="C:cell surface"/>
    <property type="evidence" value="ECO:0007669"/>
    <property type="project" value="TreeGrafter"/>
</dbReference>